<evidence type="ECO:0000313" key="2">
    <source>
        <dbReference type="EMBL" id="KAJ4432013.1"/>
    </source>
</evidence>
<proteinExistence type="predicted"/>
<feature type="region of interest" description="Disordered" evidence="1">
    <location>
        <begin position="55"/>
        <end position="75"/>
    </location>
</feature>
<reference evidence="2 3" key="1">
    <citation type="journal article" date="2022" name="Allergy">
        <title>Genome assembly and annotation of Periplaneta americana reveal a comprehensive cockroach allergen profile.</title>
        <authorList>
            <person name="Wang L."/>
            <person name="Xiong Q."/>
            <person name="Saelim N."/>
            <person name="Wang L."/>
            <person name="Nong W."/>
            <person name="Wan A.T."/>
            <person name="Shi M."/>
            <person name="Liu X."/>
            <person name="Cao Q."/>
            <person name="Hui J.H.L."/>
            <person name="Sookrung N."/>
            <person name="Leung T.F."/>
            <person name="Tungtrongchitr A."/>
            <person name="Tsui S.K.W."/>
        </authorList>
    </citation>
    <scope>NUCLEOTIDE SEQUENCE [LARGE SCALE GENOMIC DNA]</scope>
    <source>
        <strain evidence="2">PWHHKU_190912</strain>
    </source>
</reference>
<comment type="caution">
    <text evidence="2">The sequence shown here is derived from an EMBL/GenBank/DDBJ whole genome shotgun (WGS) entry which is preliminary data.</text>
</comment>
<dbReference type="EMBL" id="JAJSOF020000029">
    <property type="protein sequence ID" value="KAJ4432013.1"/>
    <property type="molecule type" value="Genomic_DNA"/>
</dbReference>
<organism evidence="2 3">
    <name type="scientific">Periplaneta americana</name>
    <name type="common">American cockroach</name>
    <name type="synonym">Blatta americana</name>
    <dbReference type="NCBI Taxonomy" id="6978"/>
    <lineage>
        <taxon>Eukaryota</taxon>
        <taxon>Metazoa</taxon>
        <taxon>Ecdysozoa</taxon>
        <taxon>Arthropoda</taxon>
        <taxon>Hexapoda</taxon>
        <taxon>Insecta</taxon>
        <taxon>Pterygota</taxon>
        <taxon>Neoptera</taxon>
        <taxon>Polyneoptera</taxon>
        <taxon>Dictyoptera</taxon>
        <taxon>Blattodea</taxon>
        <taxon>Blattoidea</taxon>
        <taxon>Blattidae</taxon>
        <taxon>Blattinae</taxon>
        <taxon>Periplaneta</taxon>
    </lineage>
</organism>
<protein>
    <submittedName>
        <fullName evidence="2">Uncharacterized protein</fullName>
    </submittedName>
</protein>
<dbReference type="Proteomes" id="UP001148838">
    <property type="component" value="Unassembled WGS sequence"/>
</dbReference>
<evidence type="ECO:0000256" key="1">
    <source>
        <dbReference type="SAM" id="MobiDB-lite"/>
    </source>
</evidence>
<name>A0ABQ8SD40_PERAM</name>
<gene>
    <name evidence="2" type="ORF">ANN_20627</name>
</gene>
<keyword evidence="3" id="KW-1185">Reference proteome</keyword>
<evidence type="ECO:0000313" key="3">
    <source>
        <dbReference type="Proteomes" id="UP001148838"/>
    </source>
</evidence>
<sequence>MASLCFHAYQKYATWDLNQCVTVVFTSLLIPRIALNTSSYVNIASSDLCAPGNSGISQHDRAANDSTQSDESAGRATRTRLIWDIGRRRRRRRRGDGRSLTH</sequence>
<accession>A0ABQ8SD40</accession>